<comment type="caution">
    <text evidence="2">The sequence shown here is derived from an EMBL/GenBank/DDBJ whole genome shotgun (WGS) entry which is preliminary data.</text>
</comment>
<dbReference type="GO" id="GO:0016020">
    <property type="term" value="C:membrane"/>
    <property type="evidence" value="ECO:0007669"/>
    <property type="project" value="TreeGrafter"/>
</dbReference>
<evidence type="ECO:0000259" key="1">
    <source>
        <dbReference type="Pfam" id="PF00561"/>
    </source>
</evidence>
<sequence>MTAGLLTRITDALRLTTARPVLHRSVDVGEGPVVVLLHGLASSWHTFSDLVPLLEPRHRVIALDLLGFGLSVAPPSTGFTIDEHVDAVATSLRRLRLGGPVILVGHSLGALVAARLAATTPRLVRHLVMISPPIYPAAGDLTSSIDQAAMRAYTRAFDFLRSNKQFTIRNATVLARLLPMQGILEVTEANWHAFALSLENSIQRQSTIVDVASVTVPVDVVYGSLDPLLLPAGIKVIGSMRQVTVHRVDGGDHVLRKRIAAAVAAVVDDDGARDS</sequence>
<name>A0A7C9TN04_9MICO</name>
<accession>A0A7C9TN04</accession>
<evidence type="ECO:0000313" key="3">
    <source>
        <dbReference type="Proteomes" id="UP000479756"/>
    </source>
</evidence>
<dbReference type="EMBL" id="JAAGWZ010000001">
    <property type="protein sequence ID" value="NEM90077.1"/>
    <property type="molecule type" value="Genomic_DNA"/>
</dbReference>
<dbReference type="SUPFAM" id="SSF53474">
    <property type="entry name" value="alpha/beta-Hydrolases"/>
    <property type="match status" value="1"/>
</dbReference>
<keyword evidence="3" id="KW-1185">Reference proteome</keyword>
<dbReference type="PANTHER" id="PTHR43798">
    <property type="entry name" value="MONOACYLGLYCEROL LIPASE"/>
    <property type="match status" value="1"/>
</dbReference>
<dbReference type="GO" id="GO:0016787">
    <property type="term" value="F:hydrolase activity"/>
    <property type="evidence" value="ECO:0007669"/>
    <property type="project" value="UniProtKB-KW"/>
</dbReference>
<keyword evidence="2" id="KW-0378">Hydrolase</keyword>
<gene>
    <name evidence="2" type="ORF">G3T37_01750</name>
</gene>
<dbReference type="InterPro" id="IPR050266">
    <property type="entry name" value="AB_hydrolase_sf"/>
</dbReference>
<dbReference type="Gene3D" id="3.40.50.1820">
    <property type="entry name" value="alpha/beta hydrolase"/>
    <property type="match status" value="1"/>
</dbReference>
<dbReference type="RefSeq" id="WP_163471756.1">
    <property type="nucleotide sequence ID" value="NZ_JAAGWZ010000001.1"/>
</dbReference>
<dbReference type="PANTHER" id="PTHR43798:SF33">
    <property type="entry name" value="HYDROLASE, PUTATIVE (AFU_ORTHOLOGUE AFUA_2G14860)-RELATED"/>
    <property type="match status" value="1"/>
</dbReference>
<reference evidence="2 3" key="1">
    <citation type="journal article" date="2014" name="Int. J. Syst. Evol. Microbiol.">
        <title>Description of Galbitalea soli gen. nov., sp. nov., and Frondihabitans sucicola sp. nov.</title>
        <authorList>
            <person name="Kim S.J."/>
            <person name="Lim J.M."/>
            <person name="Ahn J.H."/>
            <person name="Weon H.Y."/>
            <person name="Hamada M."/>
            <person name="Suzuki K."/>
            <person name="Ahn T.Y."/>
            <person name="Kwon S.W."/>
        </authorList>
    </citation>
    <scope>NUCLEOTIDE SEQUENCE [LARGE SCALE GENOMIC DNA]</scope>
    <source>
        <strain evidence="2 3">NBRC 108727</strain>
    </source>
</reference>
<evidence type="ECO:0000313" key="2">
    <source>
        <dbReference type="EMBL" id="NEM90077.1"/>
    </source>
</evidence>
<dbReference type="InterPro" id="IPR000073">
    <property type="entry name" value="AB_hydrolase_1"/>
</dbReference>
<dbReference type="Pfam" id="PF00561">
    <property type="entry name" value="Abhydrolase_1"/>
    <property type="match status" value="1"/>
</dbReference>
<organism evidence="2 3">
    <name type="scientific">Galbitalea soli</name>
    <dbReference type="NCBI Taxonomy" id="1268042"/>
    <lineage>
        <taxon>Bacteria</taxon>
        <taxon>Bacillati</taxon>
        <taxon>Actinomycetota</taxon>
        <taxon>Actinomycetes</taxon>
        <taxon>Micrococcales</taxon>
        <taxon>Microbacteriaceae</taxon>
        <taxon>Galbitalea</taxon>
    </lineage>
</organism>
<feature type="domain" description="AB hydrolase-1" evidence="1">
    <location>
        <begin position="32"/>
        <end position="253"/>
    </location>
</feature>
<protein>
    <submittedName>
        <fullName evidence="2">Alpha/beta hydrolase</fullName>
    </submittedName>
</protein>
<proteinExistence type="predicted"/>
<dbReference type="PRINTS" id="PR00111">
    <property type="entry name" value="ABHYDROLASE"/>
</dbReference>
<dbReference type="InterPro" id="IPR029058">
    <property type="entry name" value="AB_hydrolase_fold"/>
</dbReference>
<dbReference type="AlphaFoldDB" id="A0A7C9TN04"/>
<dbReference type="Proteomes" id="UP000479756">
    <property type="component" value="Unassembled WGS sequence"/>
</dbReference>